<dbReference type="EMBL" id="JAUIZM010000009">
    <property type="protein sequence ID" value="KAK1365246.1"/>
    <property type="molecule type" value="Genomic_DNA"/>
</dbReference>
<dbReference type="Gene3D" id="3.30.40.10">
    <property type="entry name" value="Zinc/RING finger domain, C3HC4 (zinc finger)"/>
    <property type="match status" value="1"/>
</dbReference>
<evidence type="ECO:0000256" key="5">
    <source>
        <dbReference type="ARBA" id="ARBA00022527"/>
    </source>
</evidence>
<dbReference type="PROSITE" id="PS51698">
    <property type="entry name" value="U_BOX"/>
    <property type="match status" value="1"/>
</dbReference>
<organism evidence="14 15">
    <name type="scientific">Heracleum sosnowskyi</name>
    <dbReference type="NCBI Taxonomy" id="360622"/>
    <lineage>
        <taxon>Eukaryota</taxon>
        <taxon>Viridiplantae</taxon>
        <taxon>Streptophyta</taxon>
        <taxon>Embryophyta</taxon>
        <taxon>Tracheophyta</taxon>
        <taxon>Spermatophyta</taxon>
        <taxon>Magnoliopsida</taxon>
        <taxon>eudicotyledons</taxon>
        <taxon>Gunneridae</taxon>
        <taxon>Pentapetalae</taxon>
        <taxon>asterids</taxon>
        <taxon>campanulids</taxon>
        <taxon>Apiales</taxon>
        <taxon>Apiaceae</taxon>
        <taxon>Apioideae</taxon>
        <taxon>apioid superclade</taxon>
        <taxon>Tordylieae</taxon>
        <taxon>Tordyliinae</taxon>
        <taxon>Heracleum</taxon>
    </lineage>
</organism>
<dbReference type="Pfam" id="PF04564">
    <property type="entry name" value="U-box"/>
    <property type="match status" value="1"/>
</dbReference>
<keyword evidence="7 11" id="KW-0547">Nucleotide-binding</keyword>
<dbReference type="Gene3D" id="1.10.510.10">
    <property type="entry name" value="Transferase(Phosphotransferase) domain 1"/>
    <property type="match status" value="1"/>
</dbReference>
<evidence type="ECO:0000313" key="15">
    <source>
        <dbReference type="Proteomes" id="UP001237642"/>
    </source>
</evidence>
<reference evidence="14" key="2">
    <citation type="submission" date="2023-05" db="EMBL/GenBank/DDBJ databases">
        <authorList>
            <person name="Schelkunov M.I."/>
        </authorList>
    </citation>
    <scope>NUCLEOTIDE SEQUENCE</scope>
    <source>
        <strain evidence="14">Hsosn_3</strain>
        <tissue evidence="14">Leaf</tissue>
    </source>
</reference>
<dbReference type="EC" id="2.3.2.27" evidence="4"/>
<dbReference type="SUPFAM" id="SSF56112">
    <property type="entry name" value="Protein kinase-like (PK-like)"/>
    <property type="match status" value="1"/>
</dbReference>
<dbReference type="InterPro" id="IPR003613">
    <property type="entry name" value="Ubox_domain"/>
</dbReference>
<dbReference type="PANTHER" id="PTHR45647">
    <property type="entry name" value="OS02G0152300 PROTEIN"/>
    <property type="match status" value="1"/>
</dbReference>
<dbReference type="PROSITE" id="PS50011">
    <property type="entry name" value="PROTEIN_KINASE_DOM"/>
    <property type="match status" value="1"/>
</dbReference>
<feature type="domain" description="U-box" evidence="13">
    <location>
        <begin position="671"/>
        <end position="744"/>
    </location>
</feature>
<evidence type="ECO:0000256" key="11">
    <source>
        <dbReference type="PROSITE-ProRule" id="PRU10141"/>
    </source>
</evidence>
<keyword evidence="9" id="KW-0833">Ubl conjugation pathway</keyword>
<dbReference type="SMART" id="SM00504">
    <property type="entry name" value="Ubox"/>
    <property type="match status" value="1"/>
</dbReference>
<dbReference type="Gene3D" id="3.40.50.620">
    <property type="entry name" value="HUPs"/>
    <property type="match status" value="1"/>
</dbReference>
<dbReference type="PROSITE" id="PS00107">
    <property type="entry name" value="PROTEIN_KINASE_ATP"/>
    <property type="match status" value="1"/>
</dbReference>
<dbReference type="Pfam" id="PF07714">
    <property type="entry name" value="PK_Tyr_Ser-Thr"/>
    <property type="match status" value="1"/>
</dbReference>
<dbReference type="GO" id="GO:0005524">
    <property type="term" value="F:ATP binding"/>
    <property type="evidence" value="ECO:0007669"/>
    <property type="project" value="UniProtKB-UniRule"/>
</dbReference>
<dbReference type="SUPFAM" id="SSF52402">
    <property type="entry name" value="Adenine nucleotide alpha hydrolases-like"/>
    <property type="match status" value="1"/>
</dbReference>
<evidence type="ECO:0000256" key="4">
    <source>
        <dbReference type="ARBA" id="ARBA00012483"/>
    </source>
</evidence>
<evidence type="ECO:0000256" key="2">
    <source>
        <dbReference type="ARBA" id="ARBA00003861"/>
    </source>
</evidence>
<dbReference type="InterPro" id="IPR013083">
    <property type="entry name" value="Znf_RING/FYVE/PHD"/>
</dbReference>
<dbReference type="PROSITE" id="PS00108">
    <property type="entry name" value="PROTEIN_KINASE_ST"/>
    <property type="match status" value="1"/>
</dbReference>
<evidence type="ECO:0000313" key="14">
    <source>
        <dbReference type="EMBL" id="KAK1365246.1"/>
    </source>
</evidence>
<dbReference type="GO" id="GO:0061630">
    <property type="term" value="F:ubiquitin protein ligase activity"/>
    <property type="evidence" value="ECO:0007669"/>
    <property type="project" value="UniProtKB-EC"/>
</dbReference>
<feature type="binding site" evidence="11">
    <location>
        <position position="417"/>
    </location>
    <ligand>
        <name>ATP</name>
        <dbReference type="ChEBI" id="CHEBI:30616"/>
    </ligand>
</feature>
<protein>
    <recommendedName>
        <fullName evidence="4">RING-type E3 ubiquitin transferase</fullName>
        <ecNumber evidence="4">2.3.2.27</ecNumber>
    </recommendedName>
</protein>
<evidence type="ECO:0000259" key="12">
    <source>
        <dbReference type="PROSITE" id="PS50011"/>
    </source>
</evidence>
<accession>A0AAD8HEW5</accession>
<evidence type="ECO:0000256" key="9">
    <source>
        <dbReference type="ARBA" id="ARBA00022786"/>
    </source>
</evidence>
<dbReference type="CDD" id="cd16655">
    <property type="entry name" value="RING-Ubox_WDSUB1-like"/>
    <property type="match status" value="1"/>
</dbReference>
<evidence type="ECO:0000256" key="10">
    <source>
        <dbReference type="ARBA" id="ARBA00022840"/>
    </source>
</evidence>
<evidence type="ECO:0000256" key="7">
    <source>
        <dbReference type="ARBA" id="ARBA00022741"/>
    </source>
</evidence>
<dbReference type="InterPro" id="IPR051348">
    <property type="entry name" value="U-box_ubiquitin_ligases"/>
</dbReference>
<evidence type="ECO:0000259" key="13">
    <source>
        <dbReference type="PROSITE" id="PS51698"/>
    </source>
</evidence>
<dbReference type="InterPro" id="IPR001245">
    <property type="entry name" value="Ser-Thr/Tyr_kinase_cat_dom"/>
</dbReference>
<comment type="function">
    <text evidence="2">Functions as an E3 ubiquitin ligase.</text>
</comment>
<gene>
    <name evidence="14" type="ORF">POM88_040807</name>
</gene>
<feature type="domain" description="Protein kinase" evidence="12">
    <location>
        <begin position="390"/>
        <end position="653"/>
    </location>
</feature>
<dbReference type="GO" id="GO:0004674">
    <property type="term" value="F:protein serine/threonine kinase activity"/>
    <property type="evidence" value="ECO:0007669"/>
    <property type="project" value="UniProtKB-KW"/>
</dbReference>
<dbReference type="AlphaFoldDB" id="A0AAD8HEW5"/>
<keyword evidence="5" id="KW-0723">Serine/threonine-protein kinase</keyword>
<proteinExistence type="predicted"/>
<keyword evidence="6" id="KW-0808">Transferase</keyword>
<dbReference type="PANTHER" id="PTHR45647:SF65">
    <property type="entry name" value="U-BOX DOMAIN-CONTAINING PROTEIN KINASE FAMILY PROTEIN"/>
    <property type="match status" value="1"/>
</dbReference>
<keyword evidence="10 11" id="KW-0067">ATP-binding</keyword>
<dbReference type="Gene3D" id="3.30.200.20">
    <property type="entry name" value="Phosphorylase Kinase, domain 1"/>
    <property type="match status" value="1"/>
</dbReference>
<dbReference type="SUPFAM" id="SSF57850">
    <property type="entry name" value="RING/U-box"/>
    <property type="match status" value="1"/>
</dbReference>
<dbReference type="InterPro" id="IPR008271">
    <property type="entry name" value="Ser/Thr_kinase_AS"/>
</dbReference>
<dbReference type="CDD" id="cd01989">
    <property type="entry name" value="USP_STK_Ubox_N"/>
    <property type="match status" value="1"/>
</dbReference>
<comment type="catalytic activity">
    <reaction evidence="1">
        <text>S-ubiquitinyl-[E2 ubiquitin-conjugating enzyme]-L-cysteine + [acceptor protein]-L-lysine = [E2 ubiquitin-conjugating enzyme]-L-cysteine + N(6)-ubiquitinyl-[acceptor protein]-L-lysine.</text>
        <dbReference type="EC" id="2.3.2.27"/>
    </reaction>
</comment>
<reference evidence="14" key="1">
    <citation type="submission" date="2023-02" db="EMBL/GenBank/DDBJ databases">
        <title>Genome of toxic invasive species Heracleum sosnowskyi carries increased number of genes despite the absence of recent whole-genome duplications.</title>
        <authorList>
            <person name="Schelkunov M."/>
            <person name="Shtratnikova V."/>
            <person name="Makarenko M."/>
            <person name="Klepikova A."/>
            <person name="Omelchenko D."/>
            <person name="Novikova G."/>
            <person name="Obukhova E."/>
            <person name="Bogdanov V."/>
            <person name="Penin A."/>
            <person name="Logacheva M."/>
        </authorList>
    </citation>
    <scope>NUCLEOTIDE SEQUENCE</scope>
    <source>
        <strain evidence="14">Hsosn_3</strain>
        <tissue evidence="14">Leaf</tissue>
    </source>
</reference>
<dbReference type="GO" id="GO:0016567">
    <property type="term" value="P:protein ubiquitination"/>
    <property type="evidence" value="ECO:0007669"/>
    <property type="project" value="InterPro"/>
</dbReference>
<keyword evidence="15" id="KW-1185">Reference proteome</keyword>
<evidence type="ECO:0000256" key="6">
    <source>
        <dbReference type="ARBA" id="ARBA00022679"/>
    </source>
</evidence>
<dbReference type="InterPro" id="IPR000719">
    <property type="entry name" value="Prot_kinase_dom"/>
</dbReference>
<sequence>MVSVAVAVKGGGNGGRGSRRAVKWTAENLKADHVIFIHVFPTLTCIPTPSGKQIPIKQMDSNVVAMYVEDMKSRLEEIFLPFKKLCKGKNIATVLLEGDNPATSLVKFISDSGITSLVLGSCSCSSNCITRKLRGPEVPSIVVKHASVNCNVYVVSKNRISLKSAISLPGGGKDFCLLTERGQDAWMKNELLPGFSSSSVECGVQKSFANSLVKHPSSMLFRHKSHKSNQRRLSDTISDFHPIQRSTSQFSAYSEQSDVHAEVEQVRLELRKVVKLYNRACEDLVHAQAKVHVLSSDCLEVSNIVNASKKSEEKLRIMAVDEKERHLEAVKEIEMARNLLSKEIYERQIAEVKGIQECMEKQRIIDALFLGDGRYKRYSRDQIEVATDFFSETKVVGVGSYGKVYKCKLDHTPVAIKVLSPDASDRKDEFLREIEVLSQLRHPHIVLLLGACPEIGCLVYEYMENGSLDDHIFSRNSNQSLPWVIRFRMVFEVACGLSFLHNSKPEPIIHRDLKPGNILLDRNFVSKIGDVGLAKLITDVVPDNVTEYGNSVLVGTLCYMDPEYQRTGTVRPKSDLYGFGIIILQLLTAQHPNGLIPRVENAFESGSFSDVLDKSITNWPLAETKKLAQVALKCSTLRCRDRPDLDTEVLPVLKKLADFADASKKVNETISAPGHFYCPILQEVMKDPHIASDGYTYEHKAIQIWVDRYNVSPVTNQRLQHKMLTPNHTLHTAIQAWRSHVISSRT</sequence>
<evidence type="ECO:0000256" key="1">
    <source>
        <dbReference type="ARBA" id="ARBA00000900"/>
    </source>
</evidence>
<comment type="pathway">
    <text evidence="3">Protein modification; protein ubiquitination.</text>
</comment>
<name>A0AAD8HEW5_9APIA</name>
<dbReference type="InterPro" id="IPR011009">
    <property type="entry name" value="Kinase-like_dom_sf"/>
</dbReference>
<dbReference type="SMART" id="SM00220">
    <property type="entry name" value="S_TKc"/>
    <property type="match status" value="1"/>
</dbReference>
<keyword evidence="8" id="KW-0418">Kinase</keyword>
<comment type="caution">
    <text evidence="14">The sequence shown here is derived from an EMBL/GenBank/DDBJ whole genome shotgun (WGS) entry which is preliminary data.</text>
</comment>
<dbReference type="InterPro" id="IPR014729">
    <property type="entry name" value="Rossmann-like_a/b/a_fold"/>
</dbReference>
<evidence type="ECO:0000256" key="8">
    <source>
        <dbReference type="ARBA" id="ARBA00022777"/>
    </source>
</evidence>
<evidence type="ECO:0000256" key="3">
    <source>
        <dbReference type="ARBA" id="ARBA00004906"/>
    </source>
</evidence>
<dbReference type="InterPro" id="IPR017441">
    <property type="entry name" value="Protein_kinase_ATP_BS"/>
</dbReference>
<dbReference type="Proteomes" id="UP001237642">
    <property type="component" value="Unassembled WGS sequence"/>
</dbReference>